<comment type="function">
    <text evidence="5">Modulates RecA activity.</text>
</comment>
<dbReference type="AlphaFoldDB" id="A0A7V4XT00"/>
<evidence type="ECO:0000256" key="1">
    <source>
        <dbReference type="ARBA" id="ARBA00004496"/>
    </source>
</evidence>
<accession>A0A7V4XT00</accession>
<dbReference type="Gene3D" id="1.10.10.10">
    <property type="entry name" value="Winged helix-like DNA-binding domain superfamily/Winged helix DNA-binding domain"/>
    <property type="match status" value="1"/>
</dbReference>
<feature type="domain" description="RecX third three-helical" evidence="7">
    <location>
        <begin position="133"/>
        <end position="177"/>
    </location>
</feature>
<dbReference type="InterPro" id="IPR036388">
    <property type="entry name" value="WH-like_DNA-bd_sf"/>
</dbReference>
<evidence type="ECO:0000256" key="3">
    <source>
        <dbReference type="ARBA" id="ARBA00018111"/>
    </source>
</evidence>
<comment type="subcellular location">
    <subcellularLocation>
        <location evidence="1 5">Cytoplasm</location>
    </subcellularLocation>
</comment>
<dbReference type="InterPro" id="IPR003783">
    <property type="entry name" value="Regulatory_RecX"/>
</dbReference>
<dbReference type="GO" id="GO:0005737">
    <property type="term" value="C:cytoplasm"/>
    <property type="evidence" value="ECO:0007669"/>
    <property type="project" value="UniProtKB-SubCell"/>
</dbReference>
<organism evidence="8">
    <name type="scientific">Acidobacterium capsulatum</name>
    <dbReference type="NCBI Taxonomy" id="33075"/>
    <lineage>
        <taxon>Bacteria</taxon>
        <taxon>Pseudomonadati</taxon>
        <taxon>Acidobacteriota</taxon>
        <taxon>Terriglobia</taxon>
        <taxon>Terriglobales</taxon>
        <taxon>Acidobacteriaceae</taxon>
        <taxon>Acidobacterium</taxon>
    </lineage>
</organism>
<dbReference type="EMBL" id="DTKL01000040">
    <property type="protein sequence ID" value="HGY94416.1"/>
    <property type="molecule type" value="Genomic_DNA"/>
</dbReference>
<dbReference type="PANTHER" id="PTHR33602">
    <property type="entry name" value="REGULATORY PROTEIN RECX FAMILY PROTEIN"/>
    <property type="match status" value="1"/>
</dbReference>
<evidence type="ECO:0000313" key="8">
    <source>
        <dbReference type="EMBL" id="HGY94416.1"/>
    </source>
</evidence>
<evidence type="ECO:0000256" key="2">
    <source>
        <dbReference type="ARBA" id="ARBA00009695"/>
    </source>
</evidence>
<gene>
    <name evidence="5" type="primary">recX</name>
    <name evidence="8" type="ORF">ENW50_06985</name>
</gene>
<dbReference type="PANTHER" id="PTHR33602:SF1">
    <property type="entry name" value="REGULATORY PROTEIN RECX FAMILY PROTEIN"/>
    <property type="match status" value="1"/>
</dbReference>
<sequence>MPDVYSESENALESGIMAFSRPSRNKEPLDENALYEYALQSLGRRMRTVAELRRLMRNRVEAGEAGEAKMQAVIARLKEYRYLDDSAYAADYARLRQENARLGKRRVRQDLQVKGVNAEIITQTLDAAYENVDEEALARRHLERKGIRQPTNDKESARVMRMLVRAGFSTGIIYKVLRHWNASEDALAALGEDEAEEPGEF</sequence>
<evidence type="ECO:0000259" key="7">
    <source>
        <dbReference type="Pfam" id="PF21981"/>
    </source>
</evidence>
<proteinExistence type="inferred from homology"/>
<comment type="caution">
    <text evidence="8">The sequence shown here is derived from an EMBL/GenBank/DDBJ whole genome shotgun (WGS) entry which is preliminary data.</text>
</comment>
<dbReference type="HAMAP" id="MF_01114">
    <property type="entry name" value="RecX"/>
    <property type="match status" value="1"/>
</dbReference>
<reference evidence="8" key="1">
    <citation type="journal article" date="2020" name="mSystems">
        <title>Genome- and Community-Level Interaction Insights into Carbon Utilization and Element Cycling Functions of Hydrothermarchaeota in Hydrothermal Sediment.</title>
        <authorList>
            <person name="Zhou Z."/>
            <person name="Liu Y."/>
            <person name="Xu W."/>
            <person name="Pan J."/>
            <person name="Luo Z.H."/>
            <person name="Li M."/>
        </authorList>
    </citation>
    <scope>NUCLEOTIDE SEQUENCE [LARGE SCALE GENOMIC DNA]</scope>
    <source>
        <strain evidence="8">SpSt-855</strain>
    </source>
</reference>
<dbReference type="InterPro" id="IPR053925">
    <property type="entry name" value="RecX_HTH_3rd"/>
</dbReference>
<dbReference type="GO" id="GO:0006282">
    <property type="term" value="P:regulation of DNA repair"/>
    <property type="evidence" value="ECO:0007669"/>
    <property type="project" value="UniProtKB-UniRule"/>
</dbReference>
<protein>
    <recommendedName>
        <fullName evidence="3 5">Regulatory protein RecX</fullName>
    </recommendedName>
</protein>
<keyword evidence="4 5" id="KW-0963">Cytoplasm</keyword>
<name>A0A7V4XT00_9BACT</name>
<dbReference type="InterPro" id="IPR053924">
    <property type="entry name" value="RecX_HTH_2nd"/>
</dbReference>
<evidence type="ECO:0000256" key="5">
    <source>
        <dbReference type="HAMAP-Rule" id="MF_01114"/>
    </source>
</evidence>
<feature type="domain" description="RecX second three-helical" evidence="6">
    <location>
        <begin position="84"/>
        <end position="125"/>
    </location>
</feature>
<evidence type="ECO:0000259" key="6">
    <source>
        <dbReference type="Pfam" id="PF02631"/>
    </source>
</evidence>
<comment type="similarity">
    <text evidence="2 5">Belongs to the RecX family.</text>
</comment>
<evidence type="ECO:0000256" key="4">
    <source>
        <dbReference type="ARBA" id="ARBA00022490"/>
    </source>
</evidence>
<dbReference type="Pfam" id="PF21981">
    <property type="entry name" value="RecX_HTH3"/>
    <property type="match status" value="1"/>
</dbReference>
<dbReference type="Pfam" id="PF02631">
    <property type="entry name" value="RecX_HTH2"/>
    <property type="match status" value="1"/>
</dbReference>